<comment type="subcellular location">
    <subcellularLocation>
        <location evidence="1 5">Cytoplasm</location>
    </subcellularLocation>
</comment>
<organism evidence="8 9">
    <name type="scientific">Microbacterium amylolyticum</name>
    <dbReference type="NCBI Taxonomy" id="936337"/>
    <lineage>
        <taxon>Bacteria</taxon>
        <taxon>Bacillati</taxon>
        <taxon>Actinomycetota</taxon>
        <taxon>Actinomycetes</taxon>
        <taxon>Micrococcales</taxon>
        <taxon>Microbacteriaceae</taxon>
        <taxon>Microbacterium</taxon>
    </lineage>
</organism>
<dbReference type="PANTHER" id="PTHR33602:SF1">
    <property type="entry name" value="REGULATORY PROTEIN RECX FAMILY PROTEIN"/>
    <property type="match status" value="1"/>
</dbReference>
<dbReference type="EMBL" id="JAGIOL010000001">
    <property type="protein sequence ID" value="MBP2436149.1"/>
    <property type="molecule type" value="Genomic_DNA"/>
</dbReference>
<dbReference type="InterPro" id="IPR053924">
    <property type="entry name" value="RecX_HTH_2nd"/>
</dbReference>
<dbReference type="Gene3D" id="1.10.10.10">
    <property type="entry name" value="Winged helix-like DNA-binding domain superfamily/Winged helix DNA-binding domain"/>
    <property type="match status" value="2"/>
</dbReference>
<evidence type="ECO:0000259" key="7">
    <source>
        <dbReference type="Pfam" id="PF21981"/>
    </source>
</evidence>
<dbReference type="InterPro" id="IPR036388">
    <property type="entry name" value="WH-like_DNA-bd_sf"/>
</dbReference>
<evidence type="ECO:0000256" key="1">
    <source>
        <dbReference type="ARBA" id="ARBA00004496"/>
    </source>
</evidence>
<dbReference type="Pfam" id="PF02631">
    <property type="entry name" value="RecX_HTH2"/>
    <property type="match status" value="1"/>
</dbReference>
<dbReference type="InterPro" id="IPR003783">
    <property type="entry name" value="Regulatory_RecX"/>
</dbReference>
<feature type="domain" description="RecX third three-helical" evidence="7">
    <location>
        <begin position="166"/>
        <end position="209"/>
    </location>
</feature>
<feature type="domain" description="RecX second three-helical" evidence="6">
    <location>
        <begin position="120"/>
        <end position="161"/>
    </location>
</feature>
<comment type="caution">
    <text evidence="8">The sequence shown here is derived from an EMBL/GenBank/DDBJ whole genome shotgun (WGS) entry which is preliminary data.</text>
</comment>
<keyword evidence="4 5" id="KW-0963">Cytoplasm</keyword>
<evidence type="ECO:0000313" key="9">
    <source>
        <dbReference type="Proteomes" id="UP001519362"/>
    </source>
</evidence>
<dbReference type="InterPro" id="IPR053925">
    <property type="entry name" value="RecX_HTH_3rd"/>
</dbReference>
<reference evidence="8 9" key="1">
    <citation type="submission" date="2021-03" db="EMBL/GenBank/DDBJ databases">
        <title>Sequencing the genomes of 1000 actinobacteria strains.</title>
        <authorList>
            <person name="Klenk H.-P."/>
        </authorList>
    </citation>
    <scope>NUCLEOTIDE SEQUENCE [LARGE SCALE GENOMIC DNA]</scope>
    <source>
        <strain evidence="8 9">DSM 24221</strain>
    </source>
</reference>
<dbReference type="RefSeq" id="WP_165137121.1">
    <property type="nucleotide sequence ID" value="NZ_CP049253.1"/>
</dbReference>
<evidence type="ECO:0000256" key="5">
    <source>
        <dbReference type="HAMAP-Rule" id="MF_01114"/>
    </source>
</evidence>
<dbReference type="HAMAP" id="MF_01114">
    <property type="entry name" value="RecX"/>
    <property type="match status" value="1"/>
</dbReference>
<gene>
    <name evidence="5" type="primary">recX</name>
    <name evidence="8" type="ORF">JOF34_000735</name>
</gene>
<name>A0ABS4ZFU9_9MICO</name>
<proteinExistence type="inferred from homology"/>
<evidence type="ECO:0000256" key="4">
    <source>
        <dbReference type="ARBA" id="ARBA00022490"/>
    </source>
</evidence>
<comment type="function">
    <text evidence="5">Modulates RecA activity.</text>
</comment>
<evidence type="ECO:0000256" key="3">
    <source>
        <dbReference type="ARBA" id="ARBA00018111"/>
    </source>
</evidence>
<dbReference type="PANTHER" id="PTHR33602">
    <property type="entry name" value="REGULATORY PROTEIN RECX FAMILY PROTEIN"/>
    <property type="match status" value="1"/>
</dbReference>
<protein>
    <recommendedName>
        <fullName evidence="3 5">Regulatory protein RecX</fullName>
    </recommendedName>
</protein>
<evidence type="ECO:0000259" key="6">
    <source>
        <dbReference type="Pfam" id="PF02631"/>
    </source>
</evidence>
<dbReference type="Pfam" id="PF21981">
    <property type="entry name" value="RecX_HTH3"/>
    <property type="match status" value="1"/>
</dbReference>
<evidence type="ECO:0000256" key="2">
    <source>
        <dbReference type="ARBA" id="ARBA00009695"/>
    </source>
</evidence>
<comment type="similarity">
    <text evidence="2 5">Belongs to the RecX family.</text>
</comment>
<dbReference type="Proteomes" id="UP001519362">
    <property type="component" value="Unassembled WGS sequence"/>
</dbReference>
<accession>A0ABS4ZFU9</accession>
<keyword evidence="9" id="KW-1185">Reference proteome</keyword>
<sequence>MTQQQGGGERDERLAPVVSLFGGTVPPVPPAPSPSDADWHATWKNLLADDPIDPVAPALEDDVVAERDEETAHAEKRLMRALASRGLSEREARERLRRDGLSNDAVEDVIDRLVRVGAIDDAVLAEQLVYAGVTRKHEGRRAIGQALNKRGIARDVIDAALAELPDDDFERALEYARTKARSLSRYDRDTGLRRLVGQLARRGYGGSMAMTVANQALDEAQGGSSGVRFR</sequence>
<evidence type="ECO:0000313" key="8">
    <source>
        <dbReference type="EMBL" id="MBP2436149.1"/>
    </source>
</evidence>